<evidence type="ECO:0000259" key="5">
    <source>
        <dbReference type="PROSITE" id="PS01186"/>
    </source>
</evidence>
<dbReference type="Gene3D" id="2.60.120.260">
    <property type="entry name" value="Galactose-binding domain-like"/>
    <property type="match status" value="1"/>
</dbReference>
<dbReference type="Pfam" id="PF23106">
    <property type="entry name" value="EGF_Teneurin"/>
    <property type="match status" value="1"/>
</dbReference>
<feature type="domain" description="EGF-like" evidence="4 5">
    <location>
        <begin position="749"/>
        <end position="760"/>
    </location>
</feature>
<keyword evidence="3" id="KW-0325">Glycoprotein</keyword>
<protein>
    <recommendedName>
        <fullName evidence="4 5">EGF-like domain-containing protein</fullName>
    </recommendedName>
</protein>
<comment type="caution">
    <text evidence="6">The sequence shown here is derived from an EMBL/GenBank/DDBJ whole genome shotgun (WGS) entry which is preliminary data.</text>
</comment>
<dbReference type="InterPro" id="IPR000742">
    <property type="entry name" value="EGF"/>
</dbReference>
<evidence type="ECO:0000256" key="1">
    <source>
        <dbReference type="ARBA" id="ARBA00022729"/>
    </source>
</evidence>
<evidence type="ECO:0000259" key="4">
    <source>
        <dbReference type="PROSITE" id="PS00022"/>
    </source>
</evidence>
<name>A0AA88YRF8_PINIB</name>
<dbReference type="Proteomes" id="UP001186944">
    <property type="component" value="Unassembled WGS sequence"/>
</dbReference>
<keyword evidence="2" id="KW-1015">Disulfide bond</keyword>
<dbReference type="PROSITE" id="PS00022">
    <property type="entry name" value="EGF_1"/>
    <property type="match status" value="1"/>
</dbReference>
<gene>
    <name evidence="6" type="ORF">FSP39_015366</name>
</gene>
<organism evidence="6 7">
    <name type="scientific">Pinctada imbricata</name>
    <name type="common">Atlantic pearl-oyster</name>
    <name type="synonym">Pinctada martensii</name>
    <dbReference type="NCBI Taxonomy" id="66713"/>
    <lineage>
        <taxon>Eukaryota</taxon>
        <taxon>Metazoa</taxon>
        <taxon>Spiralia</taxon>
        <taxon>Lophotrochozoa</taxon>
        <taxon>Mollusca</taxon>
        <taxon>Bivalvia</taxon>
        <taxon>Autobranchia</taxon>
        <taxon>Pteriomorphia</taxon>
        <taxon>Pterioida</taxon>
        <taxon>Pterioidea</taxon>
        <taxon>Pteriidae</taxon>
        <taxon>Pinctada</taxon>
    </lineage>
</organism>
<sequence>MYKIVEALPTDKFVKFQKSKRQIKSTKSRDCETTNLSEKRVCNNTIIPSYNTGQSNTSIQEQLSRQCNCPLEPSLRRRHACKVCRSIEFEDVLHLTLLGYPTLNVTGTVVPGLRSRDQYEGRSNLYYEEVQFECEFTPNDTEDYAYDVFWYINDKTIPIASFLKVKKENLSSSVLLEEHWKSKHRMNMVFDKDAYDVKESESIEIGLELTVPLPCQKRSSATHSSLTDEFLISLCVLNLLITVPVYQTDSTKTCNADGTSIDPDGLVFKNAKCGVYFTASDWSSRSFLDVTGKVDSLYNLENRITSIRLNPSYYIQDSVWTDLILPDIKVAAIDSDHKVTGKMCRSFNDPHITPFQKLPSSFSYYYDHFIIGEYILFKSTRFPYQVNAMFRTCNRRATCHCGVAVKNADGLFVINMCPQNLVYVSSTPTNRYVEKRFCDDTHMTMRQEKSAYRVTLPTGTDILINLGGEYIHSVIIKPSVLDDNTTVGLCGHFGFDNIGEYILLNKTFTSNLNYFNHHYNDSLFAINWQPSPSDLLVSTQTYCVCREESLKYPISSNYISCNLTNPSETCTSNSTEVKDVFFTECSSRKKRSTDTIETPYTLKEVGRWKRDTTFTSTIAKFEIDPVNTEAYVFSWTNGWTEELARTFCELSFNTSAVFEICTTFVPEIDPTAFIEACVMDIKIGGDTSYAQVTLDTYKASCFLEATRMEVLHKSNTSTNGNGQSIFHELLGTTCPNDCSGNGTCQYGECHCHSGYFGVDCSKEANSKPYVQSESMTGLCDSSVYSCETTLIYGSGFNQDKVLCAFRVIEVTNTGTDISNSSVINQGQYMNEFCIQCILPVSKKKRSVVSSNIMATGYMISVGNGDGSGSFSDEVPFIIFDSLCYECNATLLQCVEKVCIRQ</sequence>
<dbReference type="PROSITE" id="PS01186">
    <property type="entry name" value="EGF_2"/>
    <property type="match status" value="1"/>
</dbReference>
<dbReference type="InterPro" id="IPR058727">
    <property type="entry name" value="Helical_Vwde"/>
</dbReference>
<reference evidence="6" key="1">
    <citation type="submission" date="2019-08" db="EMBL/GenBank/DDBJ databases">
        <title>The improved chromosome-level genome for the pearl oyster Pinctada fucata martensii using PacBio sequencing and Hi-C.</title>
        <authorList>
            <person name="Zheng Z."/>
        </authorList>
    </citation>
    <scope>NUCLEOTIDE SEQUENCE</scope>
    <source>
        <strain evidence="6">ZZ-2019</strain>
        <tissue evidence="6">Adductor muscle</tissue>
    </source>
</reference>
<evidence type="ECO:0000313" key="6">
    <source>
        <dbReference type="EMBL" id="KAK3102966.1"/>
    </source>
</evidence>
<dbReference type="FunFam" id="2.10.25.10:FF:000001">
    <property type="entry name" value="Tenascin C"/>
    <property type="match status" value="1"/>
</dbReference>
<dbReference type="Pfam" id="PF26129">
    <property type="entry name" value="Vwde"/>
    <property type="match status" value="1"/>
</dbReference>
<dbReference type="GO" id="GO:0005576">
    <property type="term" value="C:extracellular region"/>
    <property type="evidence" value="ECO:0007669"/>
    <property type="project" value="TreeGrafter"/>
</dbReference>
<evidence type="ECO:0000256" key="2">
    <source>
        <dbReference type="ARBA" id="ARBA00023157"/>
    </source>
</evidence>
<dbReference type="PANTHER" id="PTHR14949:SF56">
    <property type="entry name" value="EGF-LIKE-DOMAIN, MULTIPLE 7"/>
    <property type="match status" value="1"/>
</dbReference>
<dbReference type="GO" id="GO:0005102">
    <property type="term" value="F:signaling receptor binding"/>
    <property type="evidence" value="ECO:0007669"/>
    <property type="project" value="TreeGrafter"/>
</dbReference>
<dbReference type="AlphaFoldDB" id="A0AA88YRF8"/>
<dbReference type="InterPro" id="IPR050969">
    <property type="entry name" value="Dev_Signal_Modulators"/>
</dbReference>
<evidence type="ECO:0000313" key="7">
    <source>
        <dbReference type="Proteomes" id="UP001186944"/>
    </source>
</evidence>
<dbReference type="GO" id="GO:0009986">
    <property type="term" value="C:cell surface"/>
    <property type="evidence" value="ECO:0007669"/>
    <property type="project" value="TreeGrafter"/>
</dbReference>
<accession>A0AA88YRF8</accession>
<evidence type="ECO:0000256" key="3">
    <source>
        <dbReference type="ARBA" id="ARBA00023180"/>
    </source>
</evidence>
<keyword evidence="1" id="KW-0732">Signal</keyword>
<dbReference type="EMBL" id="VSWD01000005">
    <property type="protein sequence ID" value="KAK3102966.1"/>
    <property type="molecule type" value="Genomic_DNA"/>
</dbReference>
<proteinExistence type="predicted"/>
<dbReference type="PANTHER" id="PTHR14949">
    <property type="entry name" value="EGF-LIKE-DOMAIN, MULTIPLE 7, 8"/>
    <property type="match status" value="1"/>
</dbReference>
<keyword evidence="7" id="KW-1185">Reference proteome</keyword>